<organism evidence="2 3">
    <name type="scientific">Paenisporosarcina antarctica</name>
    <dbReference type="NCBI Taxonomy" id="417367"/>
    <lineage>
        <taxon>Bacteria</taxon>
        <taxon>Bacillati</taxon>
        <taxon>Bacillota</taxon>
        <taxon>Bacilli</taxon>
        <taxon>Bacillales</taxon>
        <taxon>Caryophanaceae</taxon>
        <taxon>Paenisporosarcina</taxon>
    </lineage>
</organism>
<evidence type="ECO:0000259" key="1">
    <source>
        <dbReference type="Pfam" id="PF01609"/>
    </source>
</evidence>
<dbReference type="KEGG" id="panc:E2636_16470"/>
<protein>
    <recommendedName>
        <fullName evidence="1">Transposase IS4-like domain-containing protein</fullName>
    </recommendedName>
</protein>
<dbReference type="EMBL" id="CP038015">
    <property type="protein sequence ID" value="QBP43137.1"/>
    <property type="molecule type" value="Genomic_DNA"/>
</dbReference>
<accession>A0A4P7A2P7</accession>
<dbReference type="AlphaFoldDB" id="A0A4P7A2P7"/>
<dbReference type="SUPFAM" id="SSF53098">
    <property type="entry name" value="Ribonuclease H-like"/>
    <property type="match status" value="1"/>
</dbReference>
<reference evidence="2 3" key="1">
    <citation type="submission" date="2019-03" db="EMBL/GenBank/DDBJ databases">
        <title>Complete genome sequence of Paenisporosarcina antarctica CGMCC 1.6503T.</title>
        <authorList>
            <person name="Rong J.-C."/>
            <person name="Chi N.-Y."/>
            <person name="Zhang Q.-F."/>
        </authorList>
    </citation>
    <scope>NUCLEOTIDE SEQUENCE [LARGE SCALE GENOMIC DNA]</scope>
    <source>
        <strain evidence="2 3">CGMCC 1.6503</strain>
    </source>
</reference>
<dbReference type="GO" id="GO:0004803">
    <property type="term" value="F:transposase activity"/>
    <property type="evidence" value="ECO:0007669"/>
    <property type="project" value="InterPro"/>
</dbReference>
<name>A0A4P7A2P7_9BACL</name>
<evidence type="ECO:0000313" key="3">
    <source>
        <dbReference type="Proteomes" id="UP000294292"/>
    </source>
</evidence>
<dbReference type="Proteomes" id="UP000294292">
    <property type="component" value="Chromosome"/>
</dbReference>
<evidence type="ECO:0000313" key="2">
    <source>
        <dbReference type="EMBL" id="QBP43137.1"/>
    </source>
</evidence>
<dbReference type="GO" id="GO:0003677">
    <property type="term" value="F:DNA binding"/>
    <property type="evidence" value="ECO:0007669"/>
    <property type="project" value="InterPro"/>
</dbReference>
<dbReference type="InterPro" id="IPR012337">
    <property type="entry name" value="RNaseH-like_sf"/>
</dbReference>
<dbReference type="InterPro" id="IPR002559">
    <property type="entry name" value="Transposase_11"/>
</dbReference>
<sequence length="103" mass="12575">MTHLLNINFSLFEEQVTSVIEVKDSKGNLLRLDTNRFDLTSDEISKMYKLRWAIELFFKWSKTPCKHQLETKSRTMILQIYRWLRVAIWKPHYVWIRKSAHLY</sequence>
<keyword evidence="3" id="KW-1185">Reference proteome</keyword>
<gene>
    <name evidence="2" type="ORF">E2636_16470</name>
</gene>
<dbReference type="OrthoDB" id="368860at2"/>
<feature type="domain" description="Transposase IS4-like" evidence="1">
    <location>
        <begin position="31"/>
        <end position="73"/>
    </location>
</feature>
<dbReference type="Pfam" id="PF01609">
    <property type="entry name" value="DDE_Tnp_1"/>
    <property type="match status" value="1"/>
</dbReference>
<proteinExistence type="predicted"/>
<dbReference type="GO" id="GO:0006313">
    <property type="term" value="P:DNA transposition"/>
    <property type="evidence" value="ECO:0007669"/>
    <property type="project" value="InterPro"/>
</dbReference>